<dbReference type="PANTHER" id="PTHR46517">
    <property type="entry name" value="FRUCTOSE-2,6-BISPHOSPHATASE TIGAR"/>
    <property type="match status" value="1"/>
</dbReference>
<dbReference type="PANTHER" id="PTHR46517:SF1">
    <property type="entry name" value="FRUCTOSE-2,6-BISPHOSPHATASE TIGAR"/>
    <property type="match status" value="1"/>
</dbReference>
<dbReference type="Proteomes" id="UP001190336">
    <property type="component" value="Chromosome"/>
</dbReference>
<protein>
    <submittedName>
        <fullName evidence="2">Histidine phosphatase family protein</fullName>
        <ecNumber evidence="2">3.1.3.-</ecNumber>
    </submittedName>
</protein>
<dbReference type="CDD" id="cd07067">
    <property type="entry name" value="HP_PGM_like"/>
    <property type="match status" value="1"/>
</dbReference>
<dbReference type="Gene3D" id="3.40.50.1240">
    <property type="entry name" value="Phosphoglycerate mutase-like"/>
    <property type="match status" value="1"/>
</dbReference>
<dbReference type="SMART" id="SM00855">
    <property type="entry name" value="PGAM"/>
    <property type="match status" value="1"/>
</dbReference>
<keyword evidence="1 2" id="KW-0378">Hydrolase</keyword>
<dbReference type="InterPro" id="IPR051695">
    <property type="entry name" value="Phosphoglycerate_Mutase"/>
</dbReference>
<reference evidence="2 3" key="1">
    <citation type="submission" date="2023-08" db="EMBL/GenBank/DDBJ databases">
        <authorList>
            <person name="Folkvardsen B D."/>
            <person name="Norman A."/>
        </authorList>
    </citation>
    <scope>NUCLEOTIDE SEQUENCE [LARGE SCALE GENOMIC DNA]</scope>
    <source>
        <strain evidence="2 3">Mu0083</strain>
    </source>
</reference>
<dbReference type="EC" id="3.1.3.-" evidence="2"/>
<dbReference type="InterPro" id="IPR013078">
    <property type="entry name" value="His_Pase_superF_clade-1"/>
</dbReference>
<keyword evidence="3" id="KW-1185">Reference proteome</keyword>
<dbReference type="Pfam" id="PF00300">
    <property type="entry name" value="His_Phos_1"/>
    <property type="match status" value="1"/>
</dbReference>
<dbReference type="PROSITE" id="PS00175">
    <property type="entry name" value="PG_MUTASE"/>
    <property type="match status" value="1"/>
</dbReference>
<organism evidence="2 3">
    <name type="scientific">[Mycobacterium] kokjensenii</name>
    <dbReference type="NCBI Taxonomy" id="3064287"/>
    <lineage>
        <taxon>Bacteria</taxon>
        <taxon>Bacillati</taxon>
        <taxon>Actinomycetota</taxon>
        <taxon>Actinomycetes</taxon>
        <taxon>Mycobacteriales</taxon>
        <taxon>Mycobacteriaceae</taxon>
        <taxon>Mycolicibacter</taxon>
    </lineage>
</organism>
<dbReference type="InterPro" id="IPR001345">
    <property type="entry name" value="PG/BPGM_mutase_AS"/>
</dbReference>
<dbReference type="InterPro" id="IPR029033">
    <property type="entry name" value="His_PPase_superfam"/>
</dbReference>
<accession>A0ABN9N9L4</accession>
<proteinExistence type="predicted"/>
<evidence type="ECO:0000313" key="3">
    <source>
        <dbReference type="Proteomes" id="UP001190336"/>
    </source>
</evidence>
<dbReference type="RefSeq" id="WP_308473332.1">
    <property type="nucleotide sequence ID" value="NZ_OY726394.1"/>
</dbReference>
<dbReference type="EMBL" id="OY726394">
    <property type="protein sequence ID" value="CAJ1500991.1"/>
    <property type="molecule type" value="Genomic_DNA"/>
</dbReference>
<dbReference type="GO" id="GO:0016787">
    <property type="term" value="F:hydrolase activity"/>
    <property type="evidence" value="ECO:0007669"/>
    <property type="project" value="UniProtKB-KW"/>
</dbReference>
<name>A0ABN9N9L4_9MYCO</name>
<gene>
    <name evidence="2" type="ORF">MU0083_002570</name>
</gene>
<evidence type="ECO:0000313" key="2">
    <source>
        <dbReference type="EMBL" id="CAJ1500991.1"/>
    </source>
</evidence>
<sequence>MHQTRPWVTAGVALVGAGVLAATPVAPIAAPLPAPVLPGIQLTAVDMVLDLVRHGQSEDNVSGIIGTTPPGAPLTDLGWEQAAALADPDNPQHLQDPDFYNGIYASGFIRPQETAEGWLTAAGAPDTPVTVLPGLNEVNAGILEGTNQSDQMTALMYLVAPLAWMFGQYWVPQLGSTIDPNGMAFQDRFGGAVDQIYANGGDVGEDGDLHNVAFAHALSIATWVMMNVKNPDFGLFFSSLTAGILPNTGQVVIEGNPTDGWTLVSWNGEEVSETPSLLSGLIVDFRDLITAPQMAGWHIMTALQGGDLDEIGAALQAGFTDVFNAIAAFPQAVIDTITGSMGDLAGGDAGDAMGDLLAILAG</sequence>
<dbReference type="SUPFAM" id="SSF53254">
    <property type="entry name" value="Phosphoglycerate mutase-like"/>
    <property type="match status" value="1"/>
</dbReference>
<evidence type="ECO:0000256" key="1">
    <source>
        <dbReference type="ARBA" id="ARBA00022801"/>
    </source>
</evidence>